<protein>
    <recommendedName>
        <fullName evidence="3">DUF4276 family protein</fullName>
    </recommendedName>
</protein>
<evidence type="ECO:0000313" key="2">
    <source>
        <dbReference type="Proteomes" id="UP000306409"/>
    </source>
</evidence>
<keyword evidence="2" id="KW-1185">Reference proteome</keyword>
<name>A0A4U7JB30_9FIRM</name>
<evidence type="ECO:0008006" key="3">
    <source>
        <dbReference type="Google" id="ProtNLM"/>
    </source>
</evidence>
<dbReference type="KEGG" id="rher:EHE19_005555"/>
<accession>A0A4U7JB30</accession>
<organism evidence="1 2">
    <name type="scientific">Ruminiclostridium herbifermentans</name>
    <dbReference type="NCBI Taxonomy" id="2488810"/>
    <lineage>
        <taxon>Bacteria</taxon>
        <taxon>Bacillati</taxon>
        <taxon>Bacillota</taxon>
        <taxon>Clostridia</taxon>
        <taxon>Eubacteriales</taxon>
        <taxon>Oscillospiraceae</taxon>
        <taxon>Ruminiclostridium</taxon>
    </lineage>
</organism>
<dbReference type="OrthoDB" id="2081959at2"/>
<dbReference type="Gene3D" id="3.40.50.10620">
    <property type="entry name" value="PH0156-like domains"/>
    <property type="match status" value="1"/>
</dbReference>
<sequence>MKYYIIVTEGFTDCATVESILEKFLGYTLYFKYNDLPNIFQRMVGKYPNEIGELQKKDSPSFYYKNNINLAVKQANGCSKIAKTVSNLLEILSISEILQDFKGFIIITDTDTKNKSELISYFRKEFANNNISLNGETITYENNEVQCYMNFIPQEGQGAIEKLLLDCSKINFSSLFDLTNTFREQLLAEGYSDIRKKYWATNDEVQSFYADKVQFGFISSVLKPDRPMRYTIKDEIISSKFEKELLEIPEYYNLYNFIKSKLT</sequence>
<dbReference type="Proteomes" id="UP000306409">
    <property type="component" value="Chromosome"/>
</dbReference>
<dbReference type="EMBL" id="CP061336">
    <property type="protein sequence ID" value="QNU67913.1"/>
    <property type="molecule type" value="Genomic_DNA"/>
</dbReference>
<gene>
    <name evidence="1" type="ORF">EHE19_005555</name>
</gene>
<dbReference type="SUPFAM" id="SSF160945">
    <property type="entry name" value="PH0156-like"/>
    <property type="match status" value="1"/>
</dbReference>
<dbReference type="RefSeq" id="WP_137698449.1">
    <property type="nucleotide sequence ID" value="NZ_CP061336.1"/>
</dbReference>
<dbReference type="AlphaFoldDB" id="A0A4U7JB30"/>
<proteinExistence type="predicted"/>
<evidence type="ECO:0000313" key="1">
    <source>
        <dbReference type="EMBL" id="QNU67913.1"/>
    </source>
</evidence>
<reference evidence="1 2" key="1">
    <citation type="submission" date="2020-09" db="EMBL/GenBank/DDBJ databases">
        <title>Characterization and genome sequencing of Ruminiclostridium sp. nov. MA18.</title>
        <authorList>
            <person name="Rettenmaier R."/>
            <person name="Kowollik M.-L."/>
            <person name="Liebl W."/>
            <person name="Zverlov V."/>
        </authorList>
    </citation>
    <scope>NUCLEOTIDE SEQUENCE [LARGE SCALE GENOMIC DNA]</scope>
    <source>
        <strain evidence="1 2">MA18</strain>
    </source>
</reference>